<dbReference type="PANTHER" id="PTHR14218">
    <property type="entry name" value="PROTEASE S8 TRIPEPTIDYL PEPTIDASE I CLN2"/>
    <property type="match status" value="1"/>
</dbReference>
<dbReference type="InterPro" id="IPR030400">
    <property type="entry name" value="Sedolisin_dom"/>
</dbReference>
<dbReference type="HOGENOM" id="CLU_419584_0_0_2"/>
<dbReference type="eggNOG" id="arCOG03669">
    <property type="taxonomic scope" value="Archaea"/>
</dbReference>
<dbReference type="SUPFAM" id="SSF52743">
    <property type="entry name" value="Subtilisin-like"/>
    <property type="match status" value="1"/>
</dbReference>
<name>A8M9H5_CALMQ</name>
<dbReference type="PANTHER" id="PTHR14218:SF15">
    <property type="entry name" value="TRIPEPTIDYL-PEPTIDASE 1"/>
    <property type="match status" value="1"/>
</dbReference>
<feature type="transmembrane region" description="Helical" evidence="1">
    <location>
        <begin position="12"/>
        <end position="29"/>
    </location>
</feature>
<keyword evidence="3" id="KW-0645">Protease</keyword>
<organism evidence="3 4">
    <name type="scientific">Caldivirga maquilingensis (strain ATCC 700844 / DSM 13496 / JCM 10307 / IC-167)</name>
    <dbReference type="NCBI Taxonomy" id="397948"/>
    <lineage>
        <taxon>Archaea</taxon>
        <taxon>Thermoproteota</taxon>
        <taxon>Thermoprotei</taxon>
        <taxon>Thermoproteales</taxon>
        <taxon>Thermoproteaceae</taxon>
        <taxon>Caldivirga</taxon>
    </lineage>
</organism>
<dbReference type="GO" id="GO:0004252">
    <property type="term" value="F:serine-type endopeptidase activity"/>
    <property type="evidence" value="ECO:0007669"/>
    <property type="project" value="InterPro"/>
</dbReference>
<reference evidence="3 4" key="1">
    <citation type="submission" date="2007-10" db="EMBL/GenBank/DDBJ databases">
        <title>Complete sequence of Caldivirga maquilingensis IC-167.</title>
        <authorList>
            <consortium name="US DOE Joint Genome Institute"/>
            <person name="Copeland A."/>
            <person name="Lucas S."/>
            <person name="Lapidus A."/>
            <person name="Barry K."/>
            <person name="Glavina del Rio T."/>
            <person name="Dalin E."/>
            <person name="Tice H."/>
            <person name="Pitluck S."/>
            <person name="Saunders E."/>
            <person name="Brettin T."/>
            <person name="Bruce D."/>
            <person name="Detter J.C."/>
            <person name="Han C."/>
            <person name="Schmutz J."/>
            <person name="Larimer F."/>
            <person name="Land M."/>
            <person name="Hauser L."/>
            <person name="Kyrpides N."/>
            <person name="Ivanova N."/>
            <person name="Biddle J.F."/>
            <person name="Zhang Z."/>
            <person name="Fitz-Gibbon S.T."/>
            <person name="Lowe T.M."/>
            <person name="Saltikov C."/>
            <person name="House C.H."/>
            <person name="Richardson P."/>
        </authorList>
    </citation>
    <scope>NUCLEOTIDE SEQUENCE [LARGE SCALE GENOMIC DNA]</scope>
    <source>
        <strain evidence="4">ATCC 700844 / DSM 13496 / JCM 10307 / IC-167</strain>
    </source>
</reference>
<keyword evidence="4" id="KW-1185">Reference proteome</keyword>
<dbReference type="Gene3D" id="3.40.50.200">
    <property type="entry name" value="Peptidase S8/S53 domain"/>
    <property type="match status" value="1"/>
</dbReference>
<dbReference type="GeneID" id="25393771"/>
<evidence type="ECO:0000313" key="3">
    <source>
        <dbReference type="EMBL" id="ABW00856.1"/>
    </source>
</evidence>
<keyword evidence="3" id="KW-0378">Hydrolase</keyword>
<dbReference type="STRING" id="397948.Cmaq_0002"/>
<evidence type="ECO:0000313" key="4">
    <source>
        <dbReference type="Proteomes" id="UP000001137"/>
    </source>
</evidence>
<accession>A8M9H5</accession>
<keyword evidence="1" id="KW-0472">Membrane</keyword>
<dbReference type="GO" id="GO:0006508">
    <property type="term" value="P:proteolysis"/>
    <property type="evidence" value="ECO:0007669"/>
    <property type="project" value="UniProtKB-KW"/>
</dbReference>
<gene>
    <name evidence="3" type="ordered locus">Cmaq_0002</name>
</gene>
<dbReference type="KEGG" id="cma:Cmaq_0002"/>
<keyword evidence="1" id="KW-1133">Transmembrane helix</keyword>
<dbReference type="Proteomes" id="UP000001137">
    <property type="component" value="Chromosome"/>
</dbReference>
<sequence>MDYRFSKGGKIAAILVAVTVAIVISLYVVNAQSPDQPNPYYLGSEVFCIEYGIIAPNGTFIPLPYPTSLITFLYLNNATGLGNVLYSEYYNPSSPLYHRFISAAEFDEWYSAPASVYGNLTAIYSYYNLTTEVKSAPMYAALGVQSNAYNACISIINATIEYFIYNNASFSWVSWVLVTETNPQGFFLEITPGEFQQLLKTVESINNNTGVIQLPVTYKGQPVLMKYAVYVRGSHGYSVGHALALYLAREFQVQPSYSMIKPSGVVSKSPLVINGKPVAVQLEAQSALANSALNKPSEFILQFPIEVYLPQGIELLYNATPLYPLWFIGDYNGYNGSSVTVGIVDAFGDAESHLVNGFCGYALSPYNDIIVSDVNAFSSLFDLPPASITVIYPAGEPFITPFNSVDACGWSFESVLDNEWVHAIAPGARIVFGVSPDAGDDLYVTIEYMVNESLVNFISLSWGLSEDYLDPYYALAYDQIFMQAAAQGIGVFASSGDSGAYEFYPFVSAFHPSIDPWVTGVGGTTSYLFPGGSRFITAWSFYSFGLPPWDLIYWGSGGGYSIFFDMPLYQYQYIFNLIGEGNFYEQTQFQPLIWGLLLGQFFVNEPYVPTLNINPYTPLYRTFEWMLYPSLYVPIGAKGYPIVSADANPYTGVLIVIDGELNPFIWGGTSLASPLTMGMVALWQDYLNKAGIPYQVGLAAVPLSQIWATEAGSSFCNAYYPTSVYGTNTHGVFYPSIYGQNGATAVNGWVIKNPCIWNPVNGFGSLDVGNLVYYGTQLLDK</sequence>
<protein>
    <submittedName>
        <fullName evidence="3">Protease-like protein</fullName>
    </submittedName>
</protein>
<dbReference type="GO" id="GO:0008240">
    <property type="term" value="F:tripeptidyl-peptidase activity"/>
    <property type="evidence" value="ECO:0007669"/>
    <property type="project" value="TreeGrafter"/>
</dbReference>
<dbReference type="RefSeq" id="WP_012185076.1">
    <property type="nucleotide sequence ID" value="NC_009954.1"/>
</dbReference>
<evidence type="ECO:0000259" key="2">
    <source>
        <dbReference type="PROSITE" id="PS51695"/>
    </source>
</evidence>
<proteinExistence type="predicted"/>
<dbReference type="PROSITE" id="PS51695">
    <property type="entry name" value="SEDOLISIN"/>
    <property type="match status" value="1"/>
</dbReference>
<dbReference type="EMBL" id="CP000852">
    <property type="protein sequence ID" value="ABW00856.1"/>
    <property type="molecule type" value="Genomic_DNA"/>
</dbReference>
<dbReference type="InterPro" id="IPR036852">
    <property type="entry name" value="Peptidase_S8/S53_dom_sf"/>
</dbReference>
<dbReference type="AlphaFoldDB" id="A8M9H5"/>
<evidence type="ECO:0000256" key="1">
    <source>
        <dbReference type="SAM" id="Phobius"/>
    </source>
</evidence>
<dbReference type="OrthoDB" id="56693at2157"/>
<dbReference type="InterPro" id="IPR050819">
    <property type="entry name" value="Tripeptidyl-peptidase_I"/>
</dbReference>
<dbReference type="CDD" id="cd04056">
    <property type="entry name" value="Peptidases_S53"/>
    <property type="match status" value="1"/>
</dbReference>
<keyword evidence="1" id="KW-0812">Transmembrane</keyword>
<feature type="domain" description="Peptidase S53" evidence="2">
    <location>
        <begin position="316"/>
        <end position="778"/>
    </location>
</feature>